<feature type="non-terminal residue" evidence="1">
    <location>
        <position position="1"/>
    </location>
</feature>
<dbReference type="EMBL" id="DLYI01000165">
    <property type="protein sequence ID" value="HAC28652.1"/>
    <property type="molecule type" value="Genomic_DNA"/>
</dbReference>
<dbReference type="SUPFAM" id="SSF52540">
    <property type="entry name" value="P-loop containing nucleoside triphosphate hydrolases"/>
    <property type="match status" value="1"/>
</dbReference>
<comment type="caution">
    <text evidence="1">The sequence shown here is derived from an EMBL/GenBank/DDBJ whole genome shotgun (WGS) entry which is preliminary data.</text>
</comment>
<feature type="non-terminal residue" evidence="1">
    <location>
        <position position="74"/>
    </location>
</feature>
<evidence type="ECO:0000313" key="1">
    <source>
        <dbReference type="EMBL" id="HAC28652.1"/>
    </source>
</evidence>
<name>A0A3B8WL27_MARNT</name>
<dbReference type="Proteomes" id="UP000261325">
    <property type="component" value="Unassembled WGS sequence"/>
</dbReference>
<dbReference type="InterPro" id="IPR027417">
    <property type="entry name" value="P-loop_NTPase"/>
</dbReference>
<gene>
    <name evidence="1" type="ORF">DCF82_12680</name>
</gene>
<accession>A0A3B8WL27</accession>
<proteinExistence type="predicted"/>
<organism evidence="1 2">
    <name type="scientific">Marinobacter nauticus</name>
    <name type="common">Marinobacter hydrocarbonoclasticus</name>
    <name type="synonym">Marinobacter aquaeolei</name>
    <dbReference type="NCBI Taxonomy" id="2743"/>
    <lineage>
        <taxon>Bacteria</taxon>
        <taxon>Pseudomonadati</taxon>
        <taxon>Pseudomonadota</taxon>
        <taxon>Gammaproteobacteria</taxon>
        <taxon>Pseudomonadales</taxon>
        <taxon>Marinobacteraceae</taxon>
        <taxon>Marinobacter</taxon>
    </lineage>
</organism>
<evidence type="ECO:0000313" key="2">
    <source>
        <dbReference type="Proteomes" id="UP000261325"/>
    </source>
</evidence>
<dbReference type="Gene3D" id="3.30.450.90">
    <property type="match status" value="1"/>
</dbReference>
<dbReference type="AlphaFoldDB" id="A0A3B8WL27"/>
<protein>
    <submittedName>
        <fullName evidence="1">Type IV pili twitching motility protein PilT</fullName>
    </submittedName>
</protein>
<sequence length="74" mass="8153">LRLMVEKGGSDLFITAGVPPSMKVNGKVLPVTKNALTPEQTREFVYGAMNDKQRAEFEETHECNFAISARGIGR</sequence>
<reference evidence="1 2" key="1">
    <citation type="journal article" date="2018" name="Nat. Biotechnol.">
        <title>A standardized bacterial taxonomy based on genome phylogeny substantially revises the tree of life.</title>
        <authorList>
            <person name="Parks D.H."/>
            <person name="Chuvochina M."/>
            <person name="Waite D.W."/>
            <person name="Rinke C."/>
            <person name="Skarshewski A."/>
            <person name="Chaumeil P.A."/>
            <person name="Hugenholtz P."/>
        </authorList>
    </citation>
    <scope>NUCLEOTIDE SEQUENCE [LARGE SCALE GENOMIC DNA]</scope>
    <source>
        <strain evidence="1">UBA9049</strain>
    </source>
</reference>